<evidence type="ECO:0000256" key="1">
    <source>
        <dbReference type="SAM" id="MobiDB-lite"/>
    </source>
</evidence>
<proteinExistence type="predicted"/>
<gene>
    <name evidence="2" type="ORF">MACH21_21830</name>
</gene>
<feature type="region of interest" description="Disordered" evidence="1">
    <location>
        <begin position="1"/>
        <end position="65"/>
    </location>
</feature>
<keyword evidence="3" id="KW-1185">Reference proteome</keyword>
<accession>A0AA48HTW7</accession>
<dbReference type="EMBL" id="AP027266">
    <property type="protein sequence ID" value="BDW86006.1"/>
    <property type="molecule type" value="Genomic_DNA"/>
</dbReference>
<dbReference type="AlphaFoldDB" id="A0AA48HTW7"/>
<protein>
    <submittedName>
        <fullName evidence="2">Uncharacterized protein</fullName>
    </submittedName>
</protein>
<organism evidence="2 3">
    <name type="scientific">Roseicyclus marinus</name>
    <dbReference type="NCBI Taxonomy" id="2161673"/>
    <lineage>
        <taxon>Bacteria</taxon>
        <taxon>Pseudomonadati</taxon>
        <taxon>Pseudomonadota</taxon>
        <taxon>Alphaproteobacteria</taxon>
        <taxon>Rhodobacterales</taxon>
        <taxon>Roseobacteraceae</taxon>
        <taxon>Roseicyclus</taxon>
    </lineage>
</organism>
<dbReference type="KEGG" id="rmai:MACH21_21830"/>
<evidence type="ECO:0000313" key="3">
    <source>
        <dbReference type="Proteomes" id="UP001337723"/>
    </source>
</evidence>
<evidence type="ECO:0000313" key="2">
    <source>
        <dbReference type="EMBL" id="BDW86006.1"/>
    </source>
</evidence>
<name>A0AA48HTW7_9RHOB</name>
<dbReference type="Proteomes" id="UP001337723">
    <property type="component" value="Chromosome"/>
</dbReference>
<sequence>MTTGGGAAGRGQPQPSGAEWGGLGGVPVSAQTRRGHPCPAKDENGPEFPPGRFAFPGRDAAAPAS</sequence>
<reference evidence="2 3" key="1">
    <citation type="submission" date="2023-01" db="EMBL/GenBank/DDBJ databases">
        <title>Complete genome sequence of Roseicyclus marinus strain Dej080120_10.</title>
        <authorList>
            <person name="Ueki S."/>
            <person name="Maruyama F."/>
        </authorList>
    </citation>
    <scope>NUCLEOTIDE SEQUENCE [LARGE SCALE GENOMIC DNA]</scope>
    <source>
        <strain evidence="2 3">Dej080120_10</strain>
    </source>
</reference>